<evidence type="ECO:0000259" key="6">
    <source>
        <dbReference type="Pfam" id="PF01103"/>
    </source>
</evidence>
<keyword evidence="8" id="KW-1185">Reference proteome</keyword>
<keyword evidence="2" id="KW-1134">Transmembrane beta strand</keyword>
<dbReference type="Gene3D" id="2.40.160.50">
    <property type="entry name" value="membrane protein fhac: a member of the omp85/tpsb transporter family"/>
    <property type="match status" value="1"/>
</dbReference>
<accession>Q2S3X3</accession>
<comment type="subcellular location">
    <subcellularLocation>
        <location evidence="1">Membrane</location>
    </subcellularLocation>
</comment>
<dbReference type="PANTHER" id="PTHR12815:SF18">
    <property type="entry name" value="SORTING AND ASSEMBLY MACHINERY COMPONENT 50 HOMOLOG"/>
    <property type="match status" value="1"/>
</dbReference>
<evidence type="ECO:0000313" key="7">
    <source>
        <dbReference type="EMBL" id="ABC46025.1"/>
    </source>
</evidence>
<evidence type="ECO:0000256" key="1">
    <source>
        <dbReference type="ARBA" id="ARBA00004370"/>
    </source>
</evidence>
<dbReference type="STRING" id="309807.SRU_0976"/>
<feature type="domain" description="Bacterial surface antigen (D15)" evidence="6">
    <location>
        <begin position="326"/>
        <end position="464"/>
    </location>
</feature>
<name>Q2S3X3_SALRD</name>
<dbReference type="Pfam" id="PF01103">
    <property type="entry name" value="Omp85"/>
    <property type="match status" value="1"/>
</dbReference>
<dbReference type="KEGG" id="sru:SRU_0976"/>
<dbReference type="HOGENOM" id="CLU_553091_0_0_10"/>
<sequence length="493" mass="54303">MKTFYRAPRVSVRTPDAAAFTIPIVSAQMTGPSPGPIRRVTVLGIALVTTLILGAWSTPRTARAQPTSRPDRSRTVPDSSWNQEGVRDTSRAARWRRVRRQKAQSMEEHRPSFVERAVSFVSSFGGAVVPHRLILDVPRVEIADFHPVFGGLEGNAGTTAGVLYAPTFWAGEQRLAEAELLGSLRGYYGTGMRFGGVFGPYVGYAYARYQHRPRESFYGVGPDSQVDTEAGFRLDQGVVGGLLGWSPRPSALLGGHVSYQANRYGTGQGGRPTVADQFGATLPGIGDDVDYLMLGAFFELDARDTPYTRAFGHRFAPTEPRLRGVSLDASRGFYLASEVTHNLSMRGQDVDFTRFTLDVREFVPIGKELLHGFSFRQFASVTHSGGGRVPFYRLQSIGGARSLRGYPSGRFRDRNVLLANGEVRCQVWHWIDMAVFADVGHVFRDVRDVDAADPHLGYGLGFRVKNDGKTLGRVDVARGREGWELHLDLGSLF</sequence>
<evidence type="ECO:0000256" key="3">
    <source>
        <dbReference type="ARBA" id="ARBA00022692"/>
    </source>
</evidence>
<keyword evidence="4" id="KW-0472">Membrane</keyword>
<feature type="region of interest" description="Disordered" evidence="5">
    <location>
        <begin position="59"/>
        <end position="88"/>
    </location>
</feature>
<dbReference type="AlphaFoldDB" id="Q2S3X3"/>
<gene>
    <name evidence="7" type="ordered locus">SRU_0976</name>
</gene>
<evidence type="ECO:0000256" key="4">
    <source>
        <dbReference type="ARBA" id="ARBA00023136"/>
    </source>
</evidence>
<evidence type="ECO:0000256" key="2">
    <source>
        <dbReference type="ARBA" id="ARBA00022452"/>
    </source>
</evidence>
<dbReference type="EnsemblBacteria" id="ABC46025">
    <property type="protein sequence ID" value="ABC46025"/>
    <property type="gene ID" value="SRU_0976"/>
</dbReference>
<feature type="compositionally biased region" description="Polar residues" evidence="5">
    <location>
        <begin position="59"/>
        <end position="68"/>
    </location>
</feature>
<dbReference type="eggNOG" id="COG0729">
    <property type="taxonomic scope" value="Bacteria"/>
</dbReference>
<dbReference type="EMBL" id="CP000159">
    <property type="protein sequence ID" value="ABC46025.1"/>
    <property type="molecule type" value="Genomic_DNA"/>
</dbReference>
<dbReference type="Proteomes" id="UP000008674">
    <property type="component" value="Chromosome"/>
</dbReference>
<protein>
    <recommendedName>
        <fullName evidence="6">Bacterial surface antigen (D15) domain-containing protein</fullName>
    </recommendedName>
</protein>
<organism evidence="7 8">
    <name type="scientific">Salinibacter ruber (strain DSM 13855 / M31)</name>
    <dbReference type="NCBI Taxonomy" id="309807"/>
    <lineage>
        <taxon>Bacteria</taxon>
        <taxon>Pseudomonadati</taxon>
        <taxon>Rhodothermota</taxon>
        <taxon>Rhodothermia</taxon>
        <taxon>Rhodothermales</taxon>
        <taxon>Salinibacteraceae</taxon>
        <taxon>Salinibacter</taxon>
    </lineage>
</organism>
<evidence type="ECO:0000313" key="8">
    <source>
        <dbReference type="Proteomes" id="UP000008674"/>
    </source>
</evidence>
<dbReference type="InterPro" id="IPR039910">
    <property type="entry name" value="D15-like"/>
</dbReference>
<dbReference type="PANTHER" id="PTHR12815">
    <property type="entry name" value="SORTING AND ASSEMBLY MACHINERY SAMM50 PROTEIN FAMILY MEMBER"/>
    <property type="match status" value="1"/>
</dbReference>
<dbReference type="InterPro" id="IPR000184">
    <property type="entry name" value="Bac_surfAg_D15"/>
</dbReference>
<proteinExistence type="predicted"/>
<dbReference type="GO" id="GO:0019867">
    <property type="term" value="C:outer membrane"/>
    <property type="evidence" value="ECO:0007669"/>
    <property type="project" value="InterPro"/>
</dbReference>
<reference evidence="7 8" key="1">
    <citation type="journal article" date="2005" name="Proc. Natl. Acad. Sci. U.S.A.">
        <title>The genome of Salinibacter ruber: convergence and gene exchange among hyperhalophilic bacteria and archaea.</title>
        <authorList>
            <person name="Mongodin E.F."/>
            <person name="Nelson K.E."/>
            <person name="Daugherty S."/>
            <person name="Deboy R.T."/>
            <person name="Wister J."/>
            <person name="Khouri H."/>
            <person name="Weidman J."/>
            <person name="Walsh D.A."/>
            <person name="Papke R.T."/>
            <person name="Sanchez Perez G."/>
            <person name="Sharma A.K."/>
            <person name="Nesbo C.L."/>
            <person name="MacLeod D."/>
            <person name="Bapteste E."/>
            <person name="Doolittle W.F."/>
            <person name="Charlebois R.L."/>
            <person name="Legault B."/>
            <person name="Rodriguez-Valera F."/>
        </authorList>
    </citation>
    <scope>NUCLEOTIDE SEQUENCE [LARGE SCALE GENOMIC DNA]</scope>
    <source>
        <strain evidence="8">DSM 13855 / CECT 5946 / M31</strain>
    </source>
</reference>
<dbReference type="OrthoDB" id="9771071at2"/>
<evidence type="ECO:0000256" key="5">
    <source>
        <dbReference type="SAM" id="MobiDB-lite"/>
    </source>
</evidence>
<keyword evidence="3" id="KW-0812">Transmembrane</keyword>